<protein>
    <submittedName>
        <fullName evidence="1">4612_t:CDS:1</fullName>
    </submittedName>
</protein>
<sequence length="93" mass="10972">MVNELSEDVINQIKDFDRYQLTAEQNSLINKLIPDEKLRERYMYYGLCEICGQPYTNGPSFDNWNVKNIDVKVDVVLKHLNNSQNISEEFLQE</sequence>
<gene>
    <name evidence="1" type="ORF">FMOSSE_LOCUS13264</name>
</gene>
<evidence type="ECO:0000313" key="1">
    <source>
        <dbReference type="EMBL" id="CAG8689371.1"/>
    </source>
</evidence>
<reference evidence="1" key="1">
    <citation type="submission" date="2021-06" db="EMBL/GenBank/DDBJ databases">
        <authorList>
            <person name="Kallberg Y."/>
            <person name="Tangrot J."/>
            <person name="Rosling A."/>
        </authorList>
    </citation>
    <scope>NUCLEOTIDE SEQUENCE</scope>
    <source>
        <strain evidence="1">87-6 pot B 2015</strain>
    </source>
</reference>
<evidence type="ECO:0000313" key="2">
    <source>
        <dbReference type="Proteomes" id="UP000789375"/>
    </source>
</evidence>
<dbReference type="AlphaFoldDB" id="A0A9N9EQQ0"/>
<dbReference type="Proteomes" id="UP000789375">
    <property type="component" value="Unassembled WGS sequence"/>
</dbReference>
<organism evidence="1 2">
    <name type="scientific">Funneliformis mosseae</name>
    <name type="common">Endomycorrhizal fungus</name>
    <name type="synonym">Glomus mosseae</name>
    <dbReference type="NCBI Taxonomy" id="27381"/>
    <lineage>
        <taxon>Eukaryota</taxon>
        <taxon>Fungi</taxon>
        <taxon>Fungi incertae sedis</taxon>
        <taxon>Mucoromycota</taxon>
        <taxon>Glomeromycotina</taxon>
        <taxon>Glomeromycetes</taxon>
        <taxon>Glomerales</taxon>
        <taxon>Glomeraceae</taxon>
        <taxon>Funneliformis</taxon>
    </lineage>
</organism>
<dbReference type="EMBL" id="CAJVPP010007542">
    <property type="protein sequence ID" value="CAG8689371.1"/>
    <property type="molecule type" value="Genomic_DNA"/>
</dbReference>
<accession>A0A9N9EQQ0</accession>
<comment type="caution">
    <text evidence="1">The sequence shown here is derived from an EMBL/GenBank/DDBJ whole genome shotgun (WGS) entry which is preliminary data.</text>
</comment>
<feature type="non-terminal residue" evidence="1">
    <location>
        <position position="93"/>
    </location>
</feature>
<keyword evidence="2" id="KW-1185">Reference proteome</keyword>
<name>A0A9N9EQQ0_FUNMO</name>
<proteinExistence type="predicted"/>